<evidence type="ECO:0000256" key="1">
    <source>
        <dbReference type="ARBA" id="ARBA00006817"/>
    </source>
</evidence>
<dbReference type="Proteomes" id="UP000679749">
    <property type="component" value="Unassembled WGS sequence"/>
</dbReference>
<protein>
    <submittedName>
        <fullName evidence="3">SRPBCC family protein</fullName>
    </submittedName>
</protein>
<gene>
    <name evidence="3" type="ORF">KHA99_11005</name>
</gene>
<dbReference type="AlphaFoldDB" id="A0A942U4B6"/>
<reference evidence="3" key="1">
    <citation type="submission" date="2021-05" db="EMBL/GenBank/DDBJ databases">
        <title>Novel Bacillus species.</title>
        <authorList>
            <person name="Liu G."/>
        </authorList>
    </citation>
    <scope>NUCLEOTIDE SEQUENCE</scope>
    <source>
        <strain evidence="3">FJAT-49825</strain>
    </source>
</reference>
<evidence type="ECO:0000259" key="2">
    <source>
        <dbReference type="Pfam" id="PF08327"/>
    </source>
</evidence>
<dbReference type="CDD" id="cd08899">
    <property type="entry name" value="SRPBCC_CalC_Aha1-like_6"/>
    <property type="match status" value="1"/>
</dbReference>
<accession>A0A942U4B6</accession>
<dbReference type="RefSeq" id="WP_213117492.1">
    <property type="nucleotide sequence ID" value="NZ_JAGYPF010000002.1"/>
</dbReference>
<dbReference type="Gene3D" id="3.30.530.20">
    <property type="match status" value="1"/>
</dbReference>
<evidence type="ECO:0000313" key="4">
    <source>
        <dbReference type="Proteomes" id="UP000679749"/>
    </source>
</evidence>
<organism evidence="3 4">
    <name type="scientific">Neobacillus rhizophilus</name>
    <dbReference type="NCBI Taxonomy" id="2833579"/>
    <lineage>
        <taxon>Bacteria</taxon>
        <taxon>Bacillati</taxon>
        <taxon>Bacillota</taxon>
        <taxon>Bacilli</taxon>
        <taxon>Bacillales</taxon>
        <taxon>Bacillaceae</taxon>
        <taxon>Neobacillus</taxon>
    </lineage>
</organism>
<keyword evidence="4" id="KW-1185">Reference proteome</keyword>
<feature type="domain" description="Activator of Hsp90 ATPase homologue 1/2-like C-terminal" evidence="2">
    <location>
        <begin position="22"/>
        <end position="133"/>
    </location>
</feature>
<evidence type="ECO:0000313" key="3">
    <source>
        <dbReference type="EMBL" id="MBS4212975.1"/>
    </source>
</evidence>
<comment type="similarity">
    <text evidence="1">Belongs to the AHA1 family.</text>
</comment>
<comment type="caution">
    <text evidence="3">The sequence shown here is derived from an EMBL/GenBank/DDBJ whole genome shotgun (WGS) entry which is preliminary data.</text>
</comment>
<dbReference type="Pfam" id="PF08327">
    <property type="entry name" value="AHSA1"/>
    <property type="match status" value="1"/>
</dbReference>
<dbReference type="SUPFAM" id="SSF55961">
    <property type="entry name" value="Bet v1-like"/>
    <property type="match status" value="1"/>
</dbReference>
<sequence>MLAVIGKSENGYIARFERQFNHSVEEVWSWLTDNEKLAKWFNELRVGELREGGFMKFDMGDGNFEKMAITDLKDQSVLEFTWGSDMAVRFELSTEAPGCKLFLIEKIEKITPHTPKDLAGWHVCLDVIKALMEGETIERMEEWKKWYEKYKQAVEKVSPNA</sequence>
<dbReference type="InterPro" id="IPR023393">
    <property type="entry name" value="START-like_dom_sf"/>
</dbReference>
<proteinExistence type="inferred from homology"/>
<name>A0A942U4B6_9BACI</name>
<dbReference type="InterPro" id="IPR013538">
    <property type="entry name" value="ASHA1/2-like_C"/>
</dbReference>
<dbReference type="EMBL" id="JAGYPF010000002">
    <property type="protein sequence ID" value="MBS4212975.1"/>
    <property type="molecule type" value="Genomic_DNA"/>
</dbReference>